<dbReference type="PANTHER" id="PTHR30146:SF148">
    <property type="entry name" value="HTH-TYPE TRANSCRIPTIONAL REPRESSOR PURR-RELATED"/>
    <property type="match status" value="1"/>
</dbReference>
<evidence type="ECO:0000256" key="2">
    <source>
        <dbReference type="ARBA" id="ARBA00023015"/>
    </source>
</evidence>
<dbReference type="SUPFAM" id="SSF47413">
    <property type="entry name" value="lambda repressor-like DNA-binding domains"/>
    <property type="match status" value="1"/>
</dbReference>
<keyword evidence="1" id="KW-0678">Repressor</keyword>
<protein>
    <submittedName>
        <fullName evidence="6">LacI family DNA-binding transcriptional regulator</fullName>
    </submittedName>
</protein>
<reference evidence="6 7" key="1">
    <citation type="submission" date="2018-10" db="EMBL/GenBank/DDBJ databases">
        <title>Transmission dynamics of multidrug resistant bacteria on intensive care unit surfaces.</title>
        <authorList>
            <person name="D'Souza A.W."/>
            <person name="Potter R.F."/>
            <person name="Wallace M."/>
            <person name="Shupe A."/>
            <person name="Patel S."/>
            <person name="Sun S."/>
            <person name="Gul D."/>
            <person name="Kwon J.H."/>
            <person name="Andleeb S."/>
            <person name="Burnham C.-A.D."/>
            <person name="Dantas G."/>
        </authorList>
    </citation>
    <scope>NUCLEOTIDE SEQUENCE [LARGE SCALE GENOMIC DNA]</scope>
    <source>
        <strain evidence="6 7">AS_373</strain>
    </source>
</reference>
<evidence type="ECO:0000313" key="7">
    <source>
        <dbReference type="Proteomes" id="UP000275331"/>
    </source>
</evidence>
<dbReference type="InterPro" id="IPR000843">
    <property type="entry name" value="HTH_LacI"/>
</dbReference>
<evidence type="ECO:0000259" key="5">
    <source>
        <dbReference type="PROSITE" id="PS50932"/>
    </source>
</evidence>
<dbReference type="PROSITE" id="PS00356">
    <property type="entry name" value="HTH_LACI_1"/>
    <property type="match status" value="1"/>
</dbReference>
<sequence>MMTKKKPTISDVAKLADVSPAAVSMALSGKGRISTWTAQRINDAIDQLGYVRNNNAAALRSGKTGLIAVMMHGLERRFNLEVLQGLNAKIDCDNKVAFILIYETALDLDNRLNIALNYNVDGIIIVSPTHISKSIELRLQNQTIPFATIAFTNQLSDHNHFCVDAASVSALATQYLIDKGHIHIAFVGGNMKSYDRAEKLAGYFSTLRKNNIKDDKSLILPEGDNLQNTAEGVEKLISSHPWLTAILCYDELATKGTVTGINNRGRTVGKDNYIERDISLIALEKIDEAEYGAPSITCVDYSAFQMGWNAAHILIQKIDNHQEVITLSHPGPTLILRNSA</sequence>
<dbReference type="OrthoDB" id="9798934at2"/>
<organism evidence="6 7">
    <name type="scientific">Atlantibacter subterraneus</name>
    <dbReference type="NCBI Taxonomy" id="255519"/>
    <lineage>
        <taxon>Bacteria</taxon>
        <taxon>Pseudomonadati</taxon>
        <taxon>Pseudomonadota</taxon>
        <taxon>Gammaproteobacteria</taxon>
        <taxon>Enterobacterales</taxon>
        <taxon>Enterobacteriaceae</taxon>
        <taxon>Atlantibacter</taxon>
    </lineage>
</organism>
<dbReference type="Pfam" id="PF00356">
    <property type="entry name" value="LacI"/>
    <property type="match status" value="1"/>
</dbReference>
<evidence type="ECO:0000256" key="4">
    <source>
        <dbReference type="ARBA" id="ARBA00023163"/>
    </source>
</evidence>
<dbReference type="GO" id="GO:0003700">
    <property type="term" value="F:DNA-binding transcription factor activity"/>
    <property type="evidence" value="ECO:0007669"/>
    <property type="project" value="TreeGrafter"/>
</dbReference>
<dbReference type="Pfam" id="PF00532">
    <property type="entry name" value="Peripla_BP_1"/>
    <property type="match status" value="1"/>
</dbReference>
<dbReference type="CDD" id="cd06267">
    <property type="entry name" value="PBP1_LacI_sugar_binding-like"/>
    <property type="match status" value="1"/>
</dbReference>
<keyword evidence="4" id="KW-0804">Transcription</keyword>
<proteinExistence type="predicted"/>
<evidence type="ECO:0000256" key="3">
    <source>
        <dbReference type="ARBA" id="ARBA00023125"/>
    </source>
</evidence>
<dbReference type="Gene3D" id="3.40.50.2300">
    <property type="match status" value="2"/>
</dbReference>
<accession>A0A3R9EH00</accession>
<name>A0A3R9EH00_9ENTR</name>
<dbReference type="InterPro" id="IPR001761">
    <property type="entry name" value="Peripla_BP/Lac1_sug-bd_dom"/>
</dbReference>
<dbReference type="GO" id="GO:0000976">
    <property type="term" value="F:transcription cis-regulatory region binding"/>
    <property type="evidence" value="ECO:0007669"/>
    <property type="project" value="TreeGrafter"/>
</dbReference>
<evidence type="ECO:0000256" key="1">
    <source>
        <dbReference type="ARBA" id="ARBA00022491"/>
    </source>
</evidence>
<evidence type="ECO:0000313" key="6">
    <source>
        <dbReference type="EMBL" id="RSE23257.1"/>
    </source>
</evidence>
<keyword evidence="2" id="KW-0805">Transcription regulation</keyword>
<feature type="domain" description="HTH lacI-type" evidence="5">
    <location>
        <begin position="7"/>
        <end position="61"/>
    </location>
</feature>
<dbReference type="EMBL" id="RHXB01000014">
    <property type="protein sequence ID" value="RSE23257.1"/>
    <property type="molecule type" value="Genomic_DNA"/>
</dbReference>
<dbReference type="Proteomes" id="UP000275331">
    <property type="component" value="Unassembled WGS sequence"/>
</dbReference>
<dbReference type="Gene3D" id="1.10.260.40">
    <property type="entry name" value="lambda repressor-like DNA-binding domains"/>
    <property type="match status" value="1"/>
</dbReference>
<dbReference type="CDD" id="cd01392">
    <property type="entry name" value="HTH_LacI"/>
    <property type="match status" value="1"/>
</dbReference>
<dbReference type="AlphaFoldDB" id="A0A3R9EH00"/>
<gene>
    <name evidence="6" type="ORF">EGT71_18915</name>
</gene>
<dbReference type="SUPFAM" id="SSF53822">
    <property type="entry name" value="Periplasmic binding protein-like I"/>
    <property type="match status" value="1"/>
</dbReference>
<dbReference type="InterPro" id="IPR010982">
    <property type="entry name" value="Lambda_DNA-bd_dom_sf"/>
</dbReference>
<dbReference type="SMART" id="SM00354">
    <property type="entry name" value="HTH_LACI"/>
    <property type="match status" value="1"/>
</dbReference>
<dbReference type="PROSITE" id="PS50932">
    <property type="entry name" value="HTH_LACI_2"/>
    <property type="match status" value="1"/>
</dbReference>
<comment type="caution">
    <text evidence="6">The sequence shown here is derived from an EMBL/GenBank/DDBJ whole genome shotgun (WGS) entry which is preliminary data.</text>
</comment>
<dbReference type="PANTHER" id="PTHR30146">
    <property type="entry name" value="LACI-RELATED TRANSCRIPTIONAL REPRESSOR"/>
    <property type="match status" value="1"/>
</dbReference>
<dbReference type="InterPro" id="IPR028082">
    <property type="entry name" value="Peripla_BP_I"/>
</dbReference>
<keyword evidence="3 6" id="KW-0238">DNA-binding</keyword>